<dbReference type="Proteomes" id="UP000198755">
    <property type="component" value="Unassembled WGS sequence"/>
</dbReference>
<evidence type="ECO:0000313" key="2">
    <source>
        <dbReference type="Proteomes" id="UP000198755"/>
    </source>
</evidence>
<accession>A0A1I4BSY9</accession>
<organism evidence="1 2">
    <name type="scientific">Methylocapsa palsarum</name>
    <dbReference type="NCBI Taxonomy" id="1612308"/>
    <lineage>
        <taxon>Bacteria</taxon>
        <taxon>Pseudomonadati</taxon>
        <taxon>Pseudomonadota</taxon>
        <taxon>Alphaproteobacteria</taxon>
        <taxon>Hyphomicrobiales</taxon>
        <taxon>Beijerinckiaceae</taxon>
        <taxon>Methylocapsa</taxon>
    </lineage>
</organism>
<reference evidence="1 2" key="1">
    <citation type="submission" date="2016-10" db="EMBL/GenBank/DDBJ databases">
        <authorList>
            <person name="de Groot N.N."/>
        </authorList>
    </citation>
    <scope>NUCLEOTIDE SEQUENCE [LARGE SCALE GENOMIC DNA]</scope>
    <source>
        <strain evidence="1 2">NE2</strain>
    </source>
</reference>
<keyword evidence="2" id="KW-1185">Reference proteome</keyword>
<name>A0A1I4BSY9_9HYPH</name>
<dbReference type="AlphaFoldDB" id="A0A1I4BSY9"/>
<sequence length="64" mass="7124">MIVGVFDTEDQACARLSESIDIMATIYADEAPAWDDLHATHHVKRVNHSELYATGERHVINTAS</sequence>
<proteinExistence type="predicted"/>
<evidence type="ECO:0000313" key="1">
    <source>
        <dbReference type="EMBL" id="SFK71835.1"/>
    </source>
</evidence>
<protein>
    <submittedName>
        <fullName evidence="1">Uncharacterized protein</fullName>
    </submittedName>
</protein>
<dbReference type="EMBL" id="FOSN01000016">
    <property type="protein sequence ID" value="SFK71835.1"/>
    <property type="molecule type" value="Genomic_DNA"/>
</dbReference>
<gene>
    <name evidence="1" type="ORF">SAMN05444581_11667</name>
</gene>
<dbReference type="RefSeq" id="WP_244532379.1">
    <property type="nucleotide sequence ID" value="NZ_FOSN01000016.1"/>
</dbReference>
<dbReference type="STRING" id="1612308.SAMN05444581_11667"/>